<gene>
    <name evidence="3" type="ORF">JYU34_009711</name>
</gene>
<reference evidence="3 4" key="1">
    <citation type="submission" date="2021-06" db="EMBL/GenBank/DDBJ databases">
        <title>A haploid diamondback moth (Plutella xylostella L.) genome assembly resolves 31 chromosomes and identifies a diamide resistance mutation.</title>
        <authorList>
            <person name="Ward C.M."/>
            <person name="Perry K.D."/>
            <person name="Baker G."/>
            <person name="Powis K."/>
            <person name="Heckel D.G."/>
            <person name="Baxter S.W."/>
        </authorList>
    </citation>
    <scope>NUCLEOTIDE SEQUENCE [LARGE SCALE GENOMIC DNA]</scope>
    <source>
        <strain evidence="3 4">LV</strain>
        <tissue evidence="3">Single pupa</tissue>
    </source>
</reference>
<feature type="chain" id="PRO_5047403951" evidence="2">
    <location>
        <begin position="19"/>
        <end position="278"/>
    </location>
</feature>
<dbReference type="Proteomes" id="UP000823941">
    <property type="component" value="Chromosome 13"/>
</dbReference>
<keyword evidence="2" id="KW-0732">Signal</keyword>
<protein>
    <submittedName>
        <fullName evidence="3">Uncharacterized protein</fullName>
    </submittedName>
</protein>
<feature type="compositionally biased region" description="Polar residues" evidence="1">
    <location>
        <begin position="198"/>
        <end position="210"/>
    </location>
</feature>
<keyword evidence="4" id="KW-1185">Reference proteome</keyword>
<sequence length="278" mass="30995">MCLCKVLFLLIVLNCAAAFDLSANTNGQVNLVRRTTNFGTWNPLRAQQDLAANIQNSVQSLNKRVSGLLPAALPFGNQNIRPHWDSFQTQQLQAPFGPNNYGFNNNMFNLNPLNNGNIFNSVTNSRPQAGLINNNFFNNLQNLNPFNTNVNRPNNNIQSPSLYGFPNFNAGLNLNPWISGNLFSDVNNVNDPEKYPFQSGTFDPTGNNQDQEPESPYYTTPDFNQELNNENTSIELKPTTPSVVDAASTKPVVVDGIKENADKNYEDEQYDIDVRRGS</sequence>
<feature type="region of interest" description="Disordered" evidence="1">
    <location>
        <begin position="194"/>
        <end position="222"/>
    </location>
</feature>
<proteinExistence type="predicted"/>
<evidence type="ECO:0000313" key="4">
    <source>
        <dbReference type="Proteomes" id="UP000823941"/>
    </source>
</evidence>
<comment type="caution">
    <text evidence="3">The sequence shown here is derived from an EMBL/GenBank/DDBJ whole genome shotgun (WGS) entry which is preliminary data.</text>
</comment>
<accession>A0ABQ7QKD0</accession>
<name>A0ABQ7QKD0_PLUXY</name>
<organism evidence="3 4">
    <name type="scientific">Plutella xylostella</name>
    <name type="common">Diamondback moth</name>
    <name type="synonym">Plutella maculipennis</name>
    <dbReference type="NCBI Taxonomy" id="51655"/>
    <lineage>
        <taxon>Eukaryota</taxon>
        <taxon>Metazoa</taxon>
        <taxon>Ecdysozoa</taxon>
        <taxon>Arthropoda</taxon>
        <taxon>Hexapoda</taxon>
        <taxon>Insecta</taxon>
        <taxon>Pterygota</taxon>
        <taxon>Neoptera</taxon>
        <taxon>Endopterygota</taxon>
        <taxon>Lepidoptera</taxon>
        <taxon>Glossata</taxon>
        <taxon>Ditrysia</taxon>
        <taxon>Yponomeutoidea</taxon>
        <taxon>Plutellidae</taxon>
        <taxon>Plutella</taxon>
    </lineage>
</organism>
<feature type="signal peptide" evidence="2">
    <location>
        <begin position="1"/>
        <end position="18"/>
    </location>
</feature>
<dbReference type="EMBL" id="JAHIBW010000013">
    <property type="protein sequence ID" value="KAG7305619.1"/>
    <property type="molecule type" value="Genomic_DNA"/>
</dbReference>
<evidence type="ECO:0000256" key="1">
    <source>
        <dbReference type="SAM" id="MobiDB-lite"/>
    </source>
</evidence>
<evidence type="ECO:0000313" key="3">
    <source>
        <dbReference type="EMBL" id="KAG7305619.1"/>
    </source>
</evidence>
<feature type="region of interest" description="Disordered" evidence="1">
    <location>
        <begin position="259"/>
        <end position="278"/>
    </location>
</feature>
<evidence type="ECO:0000256" key="2">
    <source>
        <dbReference type="SAM" id="SignalP"/>
    </source>
</evidence>